<gene>
    <name evidence="1" type="primary">DML1_1</name>
    <name evidence="1" type="ORF">DSO57_1021147</name>
</gene>
<evidence type="ECO:0000313" key="1">
    <source>
        <dbReference type="EMBL" id="KAJ9053754.1"/>
    </source>
</evidence>
<protein>
    <submittedName>
        <fullName evidence="1">MtDNA inheritance, partitioning of the mitochondrial organelle</fullName>
    </submittedName>
</protein>
<accession>A0ACC2RUI1</accession>
<sequence length="450" mass="49889">MGQEIVTLQFGKGSNSIGSQYWAQQRAASLLGSETKHGHQEFDRSRLFRGAELSEPRTLVFDLKGTYDIALTGASDGDSQFDVTLWKNQPQLLLPERSQGAPGASWSDLDTTVYNPNTPHMIPAFHQNNQAGHKFQSYFDGSDVFDSFEKENETVDSSLRFFTEESDSLQGFQVFVDAFDGFSGFSARYLEMIREEYPKTPVLVFSTMADLNGTPSDFNVINRAMFLTETAKLDCATIAVHPKLALDCISHDKALSSAESQLASSAALAVAIDAALSAARATLAPFSIETIRQTINTRGSTFYSELFTSPMPLNYQSDMPATLKSMSHFPSNEDIQTFSSFTTTRGYASKYNLKDIAQDDFAHKSAIYSSPFSQQPWLGSYTSRDSKAAFGCVASLQTTTAPFRLFTDMSTQTKRFFYSSPAIQNCPDYANLKQTLPYELTDIAENYAKF</sequence>
<reference evidence="1" key="1">
    <citation type="submission" date="2022-04" db="EMBL/GenBank/DDBJ databases">
        <title>Genome of the entomopathogenic fungus Entomophthora muscae.</title>
        <authorList>
            <person name="Elya C."/>
            <person name="Lovett B.R."/>
            <person name="Lee E."/>
            <person name="Macias A.M."/>
            <person name="Hajek A.E."/>
            <person name="De Bivort B.L."/>
            <person name="Kasson M.T."/>
            <person name="De Fine Licht H.H."/>
            <person name="Stajich J.E."/>
        </authorList>
    </citation>
    <scope>NUCLEOTIDE SEQUENCE</scope>
    <source>
        <strain evidence="1">Berkeley</strain>
    </source>
</reference>
<proteinExistence type="predicted"/>
<evidence type="ECO:0000313" key="2">
    <source>
        <dbReference type="Proteomes" id="UP001165960"/>
    </source>
</evidence>
<organism evidence="1 2">
    <name type="scientific">Entomophthora muscae</name>
    <dbReference type="NCBI Taxonomy" id="34485"/>
    <lineage>
        <taxon>Eukaryota</taxon>
        <taxon>Fungi</taxon>
        <taxon>Fungi incertae sedis</taxon>
        <taxon>Zoopagomycota</taxon>
        <taxon>Entomophthoromycotina</taxon>
        <taxon>Entomophthoromycetes</taxon>
        <taxon>Entomophthorales</taxon>
        <taxon>Entomophthoraceae</taxon>
        <taxon>Entomophthora</taxon>
    </lineage>
</organism>
<comment type="caution">
    <text evidence="1">The sequence shown here is derived from an EMBL/GenBank/DDBJ whole genome shotgun (WGS) entry which is preliminary data.</text>
</comment>
<dbReference type="EMBL" id="QTSX02006491">
    <property type="protein sequence ID" value="KAJ9053754.1"/>
    <property type="molecule type" value="Genomic_DNA"/>
</dbReference>
<dbReference type="Proteomes" id="UP001165960">
    <property type="component" value="Unassembled WGS sequence"/>
</dbReference>
<keyword evidence="2" id="KW-1185">Reference proteome</keyword>
<name>A0ACC2RUI1_9FUNG</name>